<reference evidence="1" key="1">
    <citation type="submission" date="2021-07" db="EMBL/GenBank/DDBJ databases">
        <title>New genus and species of the family Alcaligenaceae.</title>
        <authorList>
            <person name="Hahn M.W."/>
        </authorList>
    </citation>
    <scope>NUCLEOTIDE SEQUENCE</scope>
    <source>
        <strain evidence="1">LF4-65</strain>
    </source>
</reference>
<accession>A0A953NDE5</accession>
<organism evidence="1 2">
    <name type="scientific">Zwartia hollandica</name>
    <dbReference type="NCBI Taxonomy" id="324606"/>
    <lineage>
        <taxon>Bacteria</taxon>
        <taxon>Pseudomonadati</taxon>
        <taxon>Pseudomonadota</taxon>
        <taxon>Betaproteobacteria</taxon>
        <taxon>Burkholderiales</taxon>
        <taxon>Alcaligenaceae</taxon>
        <taxon>Zwartia</taxon>
    </lineage>
</organism>
<dbReference type="RefSeq" id="WP_259661692.1">
    <property type="nucleotide sequence ID" value="NZ_JAHXRI010000010.1"/>
</dbReference>
<dbReference type="InterPro" id="IPR029032">
    <property type="entry name" value="AhpD-like"/>
</dbReference>
<protein>
    <submittedName>
        <fullName evidence="1">Carboxymuconolactone decarboxylase family protein</fullName>
    </submittedName>
</protein>
<sequence>MNAPDNQRFARIHTDQMTADQKIYFNSLMAGPISGTGSKGVVQGATSLGAPFNVFLRSPVLAERMRKVGEYLRFESTIPKRLNEFAILITARTWTAQYEWYAHLRLALQEGLDPSIGEELALGKRPSKMQADEEAVYNFCHELHTKHGVSDAHYQAVLDLFGEQGVVDLMVVSGYYVMVAMALNVNRSPLPEGAIPIPDLSK</sequence>
<evidence type="ECO:0000313" key="2">
    <source>
        <dbReference type="Proteomes" id="UP000739565"/>
    </source>
</evidence>
<name>A0A953NDE5_9BURK</name>
<dbReference type="Gene3D" id="1.20.1290.10">
    <property type="entry name" value="AhpD-like"/>
    <property type="match status" value="1"/>
</dbReference>
<proteinExistence type="predicted"/>
<dbReference type="EMBL" id="JAHXRI010000010">
    <property type="protein sequence ID" value="MBZ1351285.1"/>
    <property type="molecule type" value="Genomic_DNA"/>
</dbReference>
<dbReference type="AlphaFoldDB" id="A0A953NDE5"/>
<evidence type="ECO:0000313" key="1">
    <source>
        <dbReference type="EMBL" id="MBZ1351285.1"/>
    </source>
</evidence>
<dbReference type="PANTHER" id="PTHR34846">
    <property type="entry name" value="4-CARBOXYMUCONOLACTONE DECARBOXYLASE FAMILY PROTEIN (AFU_ORTHOLOGUE AFUA_6G11590)"/>
    <property type="match status" value="1"/>
</dbReference>
<dbReference type="SUPFAM" id="SSF69118">
    <property type="entry name" value="AhpD-like"/>
    <property type="match status" value="1"/>
</dbReference>
<dbReference type="PANTHER" id="PTHR34846:SF11">
    <property type="entry name" value="4-CARBOXYMUCONOLACTONE DECARBOXYLASE FAMILY PROTEIN (AFU_ORTHOLOGUE AFUA_6G11590)"/>
    <property type="match status" value="1"/>
</dbReference>
<gene>
    <name evidence="1" type="ORF">KZZ10_11570</name>
</gene>
<comment type="caution">
    <text evidence="1">The sequence shown here is derived from an EMBL/GenBank/DDBJ whole genome shotgun (WGS) entry which is preliminary data.</text>
</comment>
<keyword evidence="2" id="KW-1185">Reference proteome</keyword>
<dbReference type="Proteomes" id="UP000739565">
    <property type="component" value="Unassembled WGS sequence"/>
</dbReference>